<dbReference type="InterPro" id="IPR036397">
    <property type="entry name" value="RNaseH_sf"/>
</dbReference>
<protein>
    <recommendedName>
        <fullName evidence="3">Tick transposon</fullName>
    </recommendedName>
</protein>
<evidence type="ECO:0000313" key="1">
    <source>
        <dbReference type="EMBL" id="KAH8022480.1"/>
    </source>
</evidence>
<evidence type="ECO:0008006" key="3">
    <source>
        <dbReference type="Google" id="ProtNLM"/>
    </source>
</evidence>
<gene>
    <name evidence="1" type="ORF">HPB51_024579</name>
</gene>
<organism evidence="1 2">
    <name type="scientific">Rhipicephalus microplus</name>
    <name type="common">Cattle tick</name>
    <name type="synonym">Boophilus microplus</name>
    <dbReference type="NCBI Taxonomy" id="6941"/>
    <lineage>
        <taxon>Eukaryota</taxon>
        <taxon>Metazoa</taxon>
        <taxon>Ecdysozoa</taxon>
        <taxon>Arthropoda</taxon>
        <taxon>Chelicerata</taxon>
        <taxon>Arachnida</taxon>
        <taxon>Acari</taxon>
        <taxon>Parasitiformes</taxon>
        <taxon>Ixodida</taxon>
        <taxon>Ixodoidea</taxon>
        <taxon>Ixodidae</taxon>
        <taxon>Rhipicephalinae</taxon>
        <taxon>Rhipicephalus</taxon>
        <taxon>Boophilus</taxon>
    </lineage>
</organism>
<dbReference type="Proteomes" id="UP000821866">
    <property type="component" value="Chromosome 7"/>
</dbReference>
<evidence type="ECO:0000313" key="2">
    <source>
        <dbReference type="Proteomes" id="UP000821866"/>
    </source>
</evidence>
<sequence>MGAHHTVEGLIEVNLSSRKVRISQTEQGRAVLRKIGSQIELQATRTALLEQHKEAVQINPLPRSMQPGKDERRQTARAKAVARQLEENPAVLYANASIKKHDDQATSLATSIDKLMVNASLGMTDTAVAEEVAVALALVRLSINTVVADSKSAYGSFCRGVISSLACAIISKHKPPRHSIDVVWVPAHSMVEGNAYAEHHTRELFIRADDEPSYAVTSFK</sequence>
<dbReference type="EMBL" id="JABSTU010000009">
    <property type="protein sequence ID" value="KAH8022480.1"/>
    <property type="molecule type" value="Genomic_DNA"/>
</dbReference>
<reference evidence="1" key="1">
    <citation type="journal article" date="2020" name="Cell">
        <title>Large-Scale Comparative Analyses of Tick Genomes Elucidate Their Genetic Diversity and Vector Capacities.</title>
        <authorList>
            <consortium name="Tick Genome and Microbiome Consortium (TIGMIC)"/>
            <person name="Jia N."/>
            <person name="Wang J."/>
            <person name="Shi W."/>
            <person name="Du L."/>
            <person name="Sun Y."/>
            <person name="Zhan W."/>
            <person name="Jiang J.F."/>
            <person name="Wang Q."/>
            <person name="Zhang B."/>
            <person name="Ji P."/>
            <person name="Bell-Sakyi L."/>
            <person name="Cui X.M."/>
            <person name="Yuan T.T."/>
            <person name="Jiang B.G."/>
            <person name="Yang W.F."/>
            <person name="Lam T.T."/>
            <person name="Chang Q.C."/>
            <person name="Ding S.J."/>
            <person name="Wang X.J."/>
            <person name="Zhu J.G."/>
            <person name="Ruan X.D."/>
            <person name="Zhao L."/>
            <person name="Wei J.T."/>
            <person name="Ye R.Z."/>
            <person name="Que T.C."/>
            <person name="Du C.H."/>
            <person name="Zhou Y.H."/>
            <person name="Cheng J.X."/>
            <person name="Dai P.F."/>
            <person name="Guo W.B."/>
            <person name="Han X.H."/>
            <person name="Huang E.J."/>
            <person name="Li L.F."/>
            <person name="Wei W."/>
            <person name="Gao Y.C."/>
            <person name="Liu J.Z."/>
            <person name="Shao H.Z."/>
            <person name="Wang X."/>
            <person name="Wang C.C."/>
            <person name="Yang T.C."/>
            <person name="Huo Q.B."/>
            <person name="Li W."/>
            <person name="Chen H.Y."/>
            <person name="Chen S.E."/>
            <person name="Zhou L.G."/>
            <person name="Ni X.B."/>
            <person name="Tian J.H."/>
            <person name="Sheng Y."/>
            <person name="Liu T."/>
            <person name="Pan Y.S."/>
            <person name="Xia L.Y."/>
            <person name="Li J."/>
            <person name="Zhao F."/>
            <person name="Cao W.C."/>
        </authorList>
    </citation>
    <scope>NUCLEOTIDE SEQUENCE</scope>
    <source>
        <strain evidence="1">Rmic-2018</strain>
    </source>
</reference>
<proteinExistence type="predicted"/>
<dbReference type="GO" id="GO:0003676">
    <property type="term" value="F:nucleic acid binding"/>
    <property type="evidence" value="ECO:0007669"/>
    <property type="project" value="InterPro"/>
</dbReference>
<dbReference type="SUPFAM" id="SSF53098">
    <property type="entry name" value="Ribonuclease H-like"/>
    <property type="match status" value="1"/>
</dbReference>
<dbReference type="AlphaFoldDB" id="A0A9J6DKW2"/>
<reference evidence="1" key="2">
    <citation type="submission" date="2021-09" db="EMBL/GenBank/DDBJ databases">
        <authorList>
            <person name="Jia N."/>
            <person name="Wang J."/>
            <person name="Shi W."/>
            <person name="Du L."/>
            <person name="Sun Y."/>
            <person name="Zhan W."/>
            <person name="Jiang J."/>
            <person name="Wang Q."/>
            <person name="Zhang B."/>
            <person name="Ji P."/>
            <person name="Sakyi L.B."/>
            <person name="Cui X."/>
            <person name="Yuan T."/>
            <person name="Jiang B."/>
            <person name="Yang W."/>
            <person name="Lam T.T.-Y."/>
            <person name="Chang Q."/>
            <person name="Ding S."/>
            <person name="Wang X."/>
            <person name="Zhu J."/>
            <person name="Ruan X."/>
            <person name="Zhao L."/>
            <person name="Wei J."/>
            <person name="Que T."/>
            <person name="Du C."/>
            <person name="Cheng J."/>
            <person name="Dai P."/>
            <person name="Han X."/>
            <person name="Huang E."/>
            <person name="Gao Y."/>
            <person name="Liu J."/>
            <person name="Shao H."/>
            <person name="Ye R."/>
            <person name="Li L."/>
            <person name="Wei W."/>
            <person name="Wang X."/>
            <person name="Wang C."/>
            <person name="Huo Q."/>
            <person name="Li W."/>
            <person name="Guo W."/>
            <person name="Chen H."/>
            <person name="Chen S."/>
            <person name="Zhou L."/>
            <person name="Zhou L."/>
            <person name="Ni X."/>
            <person name="Tian J."/>
            <person name="Zhou Y."/>
            <person name="Sheng Y."/>
            <person name="Liu T."/>
            <person name="Pan Y."/>
            <person name="Xia L."/>
            <person name="Li J."/>
            <person name="Zhao F."/>
            <person name="Cao W."/>
        </authorList>
    </citation>
    <scope>NUCLEOTIDE SEQUENCE</scope>
    <source>
        <strain evidence="1">Rmic-2018</strain>
        <tissue evidence="1">Larvae</tissue>
    </source>
</reference>
<comment type="caution">
    <text evidence="1">The sequence shown here is derived from an EMBL/GenBank/DDBJ whole genome shotgun (WGS) entry which is preliminary data.</text>
</comment>
<accession>A0A9J6DKW2</accession>
<keyword evidence="2" id="KW-1185">Reference proteome</keyword>
<dbReference type="InterPro" id="IPR012337">
    <property type="entry name" value="RNaseH-like_sf"/>
</dbReference>
<dbReference type="Gene3D" id="3.30.420.10">
    <property type="entry name" value="Ribonuclease H-like superfamily/Ribonuclease H"/>
    <property type="match status" value="1"/>
</dbReference>
<name>A0A9J6DKW2_RHIMP</name>